<dbReference type="SUPFAM" id="SSF56281">
    <property type="entry name" value="Metallo-hydrolase/oxidoreductase"/>
    <property type="match status" value="1"/>
</dbReference>
<dbReference type="GO" id="GO:0030288">
    <property type="term" value="C:outer membrane-bounded periplasmic space"/>
    <property type="evidence" value="ECO:0007669"/>
    <property type="project" value="TreeGrafter"/>
</dbReference>
<evidence type="ECO:0000313" key="2">
    <source>
        <dbReference type="Proteomes" id="UP000254817"/>
    </source>
</evidence>
<dbReference type="Gene3D" id="3.60.15.30">
    <property type="entry name" value="Metallo-beta-lactamase domain"/>
    <property type="match status" value="1"/>
</dbReference>
<dbReference type="PANTHER" id="PTHR43223:SF1">
    <property type="entry name" value="ALKYL_ARYL-SULFATASE BDS1"/>
    <property type="match status" value="1"/>
</dbReference>
<name>A0A376MPS8_ECOLX</name>
<dbReference type="InterPro" id="IPR036866">
    <property type="entry name" value="RibonucZ/Hydroxyglut_hydro"/>
</dbReference>
<evidence type="ECO:0000313" key="1">
    <source>
        <dbReference type="EMBL" id="STG51974.1"/>
    </source>
</evidence>
<dbReference type="AlphaFoldDB" id="A0A376MPS8"/>
<protein>
    <submittedName>
        <fullName evidence="1">Metallo-beta-lactamase superfamily protein</fullName>
    </submittedName>
</protein>
<organism evidence="1 2">
    <name type="scientific">Escherichia coli</name>
    <dbReference type="NCBI Taxonomy" id="562"/>
    <lineage>
        <taxon>Bacteria</taxon>
        <taxon>Pseudomonadati</taxon>
        <taxon>Pseudomonadota</taxon>
        <taxon>Gammaproteobacteria</taxon>
        <taxon>Enterobacterales</taxon>
        <taxon>Enterobacteriaceae</taxon>
        <taxon>Escherichia</taxon>
    </lineage>
</organism>
<dbReference type="InterPro" id="IPR052195">
    <property type="entry name" value="Bact_Alkyl/Aryl-Sulfatase"/>
</dbReference>
<dbReference type="EMBL" id="UGAW01000001">
    <property type="protein sequence ID" value="STG51974.1"/>
    <property type="molecule type" value="Genomic_DNA"/>
</dbReference>
<proteinExistence type="predicted"/>
<dbReference type="GO" id="GO:0018741">
    <property type="term" value="F:linear primary-alkylsulfatase activity"/>
    <property type="evidence" value="ECO:0007669"/>
    <property type="project" value="TreeGrafter"/>
</dbReference>
<dbReference type="Proteomes" id="UP000254817">
    <property type="component" value="Unassembled WGS sequence"/>
</dbReference>
<dbReference type="GO" id="GO:0018909">
    <property type="term" value="P:dodecyl sulfate metabolic process"/>
    <property type="evidence" value="ECO:0007669"/>
    <property type="project" value="TreeGrafter"/>
</dbReference>
<reference evidence="1 2" key="1">
    <citation type="submission" date="2018-06" db="EMBL/GenBank/DDBJ databases">
        <authorList>
            <consortium name="Pathogen Informatics"/>
            <person name="Doyle S."/>
        </authorList>
    </citation>
    <scope>NUCLEOTIDE SEQUENCE [LARGE SCALE GENOMIC DNA]</scope>
    <source>
        <strain evidence="1 2">NCTC11112</strain>
    </source>
</reference>
<dbReference type="PANTHER" id="PTHR43223">
    <property type="entry name" value="ALKYL/ARYL-SULFATASE"/>
    <property type="match status" value="1"/>
</dbReference>
<sequence>MKGIISEADVKSGKVQVIAPAGFMDEAISENVLAGNIMSRRALYSYGLLLPHNAQGNVGNGLGVTLATGDPSIIAPTKTIVRNWREDDYRRPGV</sequence>
<accession>A0A376MPS8</accession>
<gene>
    <name evidence="1" type="ORF">NCTC11112_02462</name>
</gene>